<evidence type="ECO:0000256" key="8">
    <source>
        <dbReference type="ARBA" id="ARBA00023033"/>
    </source>
</evidence>
<evidence type="ECO:0000256" key="3">
    <source>
        <dbReference type="ARBA" id="ARBA00010617"/>
    </source>
</evidence>
<feature type="binding site" description="axial binding residue" evidence="9">
    <location>
        <position position="503"/>
    </location>
    <ligand>
        <name>heme</name>
        <dbReference type="ChEBI" id="CHEBI:30413"/>
    </ligand>
    <ligandPart>
        <name>Fe</name>
        <dbReference type="ChEBI" id="CHEBI:18248"/>
    </ligandPart>
</feature>
<comment type="cofactor">
    <cofactor evidence="1 9">
        <name>heme</name>
        <dbReference type="ChEBI" id="CHEBI:30413"/>
    </cofactor>
</comment>
<dbReference type="GO" id="GO:0020037">
    <property type="term" value="F:heme binding"/>
    <property type="evidence" value="ECO:0007669"/>
    <property type="project" value="InterPro"/>
</dbReference>
<dbReference type="Pfam" id="PF00067">
    <property type="entry name" value="p450"/>
    <property type="match status" value="1"/>
</dbReference>
<dbReference type="GO" id="GO:0004497">
    <property type="term" value="F:monooxygenase activity"/>
    <property type="evidence" value="ECO:0007669"/>
    <property type="project" value="UniProtKB-KW"/>
</dbReference>
<keyword evidence="13" id="KW-1185">Reference proteome</keyword>
<comment type="similarity">
    <text evidence="3 10">Belongs to the cytochrome P450 family.</text>
</comment>
<keyword evidence="4 9" id="KW-0349">Heme</keyword>
<keyword evidence="11" id="KW-1133">Transmembrane helix</keyword>
<keyword evidence="11" id="KW-0812">Transmembrane</keyword>
<evidence type="ECO:0000256" key="9">
    <source>
        <dbReference type="PIRSR" id="PIRSR602401-1"/>
    </source>
</evidence>
<keyword evidence="11" id="KW-0472">Membrane</keyword>
<dbReference type="PRINTS" id="PR00463">
    <property type="entry name" value="EP450I"/>
</dbReference>
<protein>
    <recommendedName>
        <fullName evidence="14">Cytochrome P450</fullName>
    </recommendedName>
</protein>
<keyword evidence="6 10" id="KW-0560">Oxidoreductase</keyword>
<keyword evidence="5 9" id="KW-0479">Metal-binding</keyword>
<dbReference type="InterPro" id="IPR050121">
    <property type="entry name" value="Cytochrome_P450_monoxygenase"/>
</dbReference>
<dbReference type="PROSITE" id="PS00086">
    <property type="entry name" value="CYTOCHROME_P450"/>
    <property type="match status" value="1"/>
</dbReference>
<dbReference type="OrthoDB" id="1470350at2759"/>
<dbReference type="GO" id="GO:0016705">
    <property type="term" value="F:oxidoreductase activity, acting on paired donors, with incorporation or reduction of molecular oxygen"/>
    <property type="evidence" value="ECO:0007669"/>
    <property type="project" value="InterPro"/>
</dbReference>
<evidence type="ECO:0000256" key="7">
    <source>
        <dbReference type="ARBA" id="ARBA00023004"/>
    </source>
</evidence>
<evidence type="ECO:0000256" key="11">
    <source>
        <dbReference type="SAM" id="Phobius"/>
    </source>
</evidence>
<accession>A0A4Y9YUV3</accession>
<evidence type="ECO:0000313" key="13">
    <source>
        <dbReference type="Proteomes" id="UP000298327"/>
    </source>
</evidence>
<dbReference type="PANTHER" id="PTHR24305:SF166">
    <property type="entry name" value="CYTOCHROME P450 12A4, MITOCHONDRIAL-RELATED"/>
    <property type="match status" value="1"/>
</dbReference>
<comment type="pathway">
    <text evidence="2">Secondary metabolite biosynthesis.</text>
</comment>
<evidence type="ECO:0000256" key="2">
    <source>
        <dbReference type="ARBA" id="ARBA00005179"/>
    </source>
</evidence>
<dbReference type="STRING" id="205917.A0A4Y9YUV3"/>
<dbReference type="InterPro" id="IPR036396">
    <property type="entry name" value="Cyt_P450_sf"/>
</dbReference>
<dbReference type="GO" id="GO:0005506">
    <property type="term" value="F:iron ion binding"/>
    <property type="evidence" value="ECO:0007669"/>
    <property type="project" value="InterPro"/>
</dbReference>
<evidence type="ECO:0000256" key="6">
    <source>
        <dbReference type="ARBA" id="ARBA00023002"/>
    </source>
</evidence>
<dbReference type="InterPro" id="IPR001128">
    <property type="entry name" value="Cyt_P450"/>
</dbReference>
<dbReference type="EMBL" id="SEOQ01000268">
    <property type="protein sequence ID" value="TFY66204.1"/>
    <property type="molecule type" value="Genomic_DNA"/>
</dbReference>
<comment type="caution">
    <text evidence="12">The sequence shown here is derived from an EMBL/GenBank/DDBJ whole genome shotgun (WGS) entry which is preliminary data.</text>
</comment>
<evidence type="ECO:0000313" key="12">
    <source>
        <dbReference type="EMBL" id="TFY66204.1"/>
    </source>
</evidence>
<keyword evidence="7 9" id="KW-0408">Iron</keyword>
<evidence type="ECO:0000256" key="1">
    <source>
        <dbReference type="ARBA" id="ARBA00001971"/>
    </source>
</evidence>
<gene>
    <name evidence="12" type="ORF">EVG20_g4878</name>
</gene>
<evidence type="ECO:0000256" key="4">
    <source>
        <dbReference type="ARBA" id="ARBA00022617"/>
    </source>
</evidence>
<organism evidence="12 13">
    <name type="scientific">Dentipellis fragilis</name>
    <dbReference type="NCBI Taxonomy" id="205917"/>
    <lineage>
        <taxon>Eukaryota</taxon>
        <taxon>Fungi</taxon>
        <taxon>Dikarya</taxon>
        <taxon>Basidiomycota</taxon>
        <taxon>Agaricomycotina</taxon>
        <taxon>Agaricomycetes</taxon>
        <taxon>Russulales</taxon>
        <taxon>Hericiaceae</taxon>
        <taxon>Dentipellis</taxon>
    </lineage>
</organism>
<evidence type="ECO:0008006" key="14">
    <source>
        <dbReference type="Google" id="ProtNLM"/>
    </source>
</evidence>
<proteinExistence type="inferred from homology"/>
<dbReference type="InterPro" id="IPR002401">
    <property type="entry name" value="Cyt_P450_E_grp-I"/>
</dbReference>
<dbReference type="CDD" id="cd11069">
    <property type="entry name" value="CYP_FUM15-like"/>
    <property type="match status" value="1"/>
</dbReference>
<dbReference type="InterPro" id="IPR017972">
    <property type="entry name" value="Cyt_P450_CS"/>
</dbReference>
<dbReference type="Proteomes" id="UP000298327">
    <property type="component" value="Unassembled WGS sequence"/>
</dbReference>
<keyword evidence="8 10" id="KW-0503">Monooxygenase</keyword>
<evidence type="ECO:0000256" key="10">
    <source>
        <dbReference type="RuleBase" id="RU000461"/>
    </source>
</evidence>
<evidence type="ECO:0000256" key="5">
    <source>
        <dbReference type="ARBA" id="ARBA00022723"/>
    </source>
</evidence>
<dbReference type="SUPFAM" id="SSF48264">
    <property type="entry name" value="Cytochrome P450"/>
    <property type="match status" value="1"/>
</dbReference>
<dbReference type="PANTHER" id="PTHR24305">
    <property type="entry name" value="CYTOCHROME P450"/>
    <property type="match status" value="1"/>
</dbReference>
<feature type="transmembrane region" description="Helical" evidence="11">
    <location>
        <begin position="12"/>
        <end position="36"/>
    </location>
</feature>
<name>A0A4Y9YUV3_9AGAM</name>
<dbReference type="Gene3D" id="1.10.630.10">
    <property type="entry name" value="Cytochrome P450"/>
    <property type="match status" value="1"/>
</dbReference>
<sequence length="565" mass="63121">MSSRVSISTVVEVIGVVALLLIARFLVWAVHLFVIAPRLDPLRHLPGPDGSAMQNHFREVMDPNLSQDTHERWVKQYGRTFRFHGFGKHDYRLMSLDFRAVSHVLNSPVYEKPWQTRRLLARLLGRGISVMEGDEHRPRSVARKIIAPAFSTQSVKALCPIFLQVAEELRDIWDNQISQSASTTEPKNPGLSAVMDSYNWISRATFDIIGLAGFDYPFRSLEDESEEVSLAYRKMFAATDKGPGLKGLLRLYFPIIERVLPDEAAWITKQSLRTIRAAGDKLIANKKAAIMASASSSKEIRDKDLLSLLIKSNLSENPAQRMSDDVLLDQLSTFLFAGSDSTAVSIAWCLHNLAIHQDIQARLRYEIMSLTAIASVSHPEHTGSETTRSPSYADAVDALPFLDGVVRETLRLSPPVHGTIRVATADDHIPLSQGTILRDGTATTHIRIKKGSYVHIPIEGLNTSTDVWGDDARQFNPDRWLRPLPSHPGLASLMTFSYGPHSCPGWKFSLLEAKVFLAVLLPSFKFSPADDISKFNAILTRPYVKGKFELGTQLPVRVERYEEAC</sequence>
<dbReference type="AlphaFoldDB" id="A0A4Y9YUV3"/>
<reference evidence="12 13" key="1">
    <citation type="submission" date="2019-02" db="EMBL/GenBank/DDBJ databases">
        <title>Genome sequencing of the rare red list fungi Dentipellis fragilis.</title>
        <authorList>
            <person name="Buettner E."/>
            <person name="Kellner H."/>
        </authorList>
    </citation>
    <scope>NUCLEOTIDE SEQUENCE [LARGE SCALE GENOMIC DNA]</scope>
    <source>
        <strain evidence="12 13">DSM 105465</strain>
    </source>
</reference>
<dbReference type="PRINTS" id="PR00385">
    <property type="entry name" value="P450"/>
</dbReference>